<proteinExistence type="predicted"/>
<keyword evidence="2" id="KW-1185">Reference proteome</keyword>
<dbReference type="EMBL" id="JAWDIP010000004">
    <property type="protein sequence ID" value="MDY0396620.1"/>
    <property type="molecule type" value="Genomic_DNA"/>
</dbReference>
<evidence type="ECO:0000313" key="2">
    <source>
        <dbReference type="Proteomes" id="UP001281447"/>
    </source>
</evidence>
<organism evidence="1 2">
    <name type="scientific">Tigheibacillus halophilus</name>
    <dbReference type="NCBI Taxonomy" id="361280"/>
    <lineage>
        <taxon>Bacteria</taxon>
        <taxon>Bacillati</taxon>
        <taxon>Bacillota</taxon>
        <taxon>Bacilli</taxon>
        <taxon>Bacillales</taxon>
        <taxon>Bacillaceae</taxon>
        <taxon>Tigheibacillus</taxon>
    </lineage>
</organism>
<accession>A0ABU5CBB4</accession>
<reference evidence="1 2" key="1">
    <citation type="submission" date="2023-10" db="EMBL/GenBank/DDBJ databases">
        <title>Virgibacillus halophilus 5B73C genome.</title>
        <authorList>
            <person name="Miliotis G."/>
            <person name="Sengupta P."/>
            <person name="Hameed A."/>
            <person name="Chuvochina M."/>
            <person name="Mcdonagh F."/>
            <person name="Simpson A.C."/>
            <person name="Singh N.K."/>
            <person name="Rekha P.D."/>
            <person name="Raman K."/>
            <person name="Hugenholtz P."/>
            <person name="Venkateswaran K."/>
        </authorList>
    </citation>
    <scope>NUCLEOTIDE SEQUENCE [LARGE SCALE GENOMIC DNA]</scope>
    <source>
        <strain evidence="1 2">5B73C</strain>
    </source>
</reference>
<sequence length="44" mass="5205">MDAEEQIMRIDFPEIYELIAENLEAMHIHSYDVQANIKKNGERV</sequence>
<name>A0ABU5CBB4_9BACI</name>
<gene>
    <name evidence="1" type="ORF">RWE15_22840</name>
</gene>
<protein>
    <submittedName>
        <fullName evidence="1">Uncharacterized protein</fullName>
    </submittedName>
</protein>
<comment type="caution">
    <text evidence="1">The sequence shown here is derived from an EMBL/GenBank/DDBJ whole genome shotgun (WGS) entry which is preliminary data.</text>
</comment>
<evidence type="ECO:0000313" key="1">
    <source>
        <dbReference type="EMBL" id="MDY0396620.1"/>
    </source>
</evidence>
<dbReference type="Proteomes" id="UP001281447">
    <property type="component" value="Unassembled WGS sequence"/>
</dbReference>